<dbReference type="STRING" id="1123404.SAMN02745784_01926"/>
<dbReference type="GeneID" id="90993914"/>
<organism evidence="2 3">
    <name type="scientific">Tissierella praeacuta DSM 18095</name>
    <dbReference type="NCBI Taxonomy" id="1123404"/>
    <lineage>
        <taxon>Bacteria</taxon>
        <taxon>Bacillati</taxon>
        <taxon>Bacillota</taxon>
        <taxon>Tissierellia</taxon>
        <taxon>Tissierellales</taxon>
        <taxon>Tissierellaceae</taxon>
        <taxon>Tissierella</taxon>
    </lineage>
</organism>
<dbReference type="SUPFAM" id="SSF51182">
    <property type="entry name" value="RmlC-like cupins"/>
    <property type="match status" value="1"/>
</dbReference>
<evidence type="ECO:0000259" key="1">
    <source>
        <dbReference type="Pfam" id="PF07883"/>
    </source>
</evidence>
<keyword evidence="2" id="KW-0378">Hydrolase</keyword>
<protein>
    <submittedName>
        <fullName evidence="2">(S)-ureidoglycine aminohydrolase</fullName>
    </submittedName>
</protein>
<dbReference type="RefSeq" id="WP_072975855.1">
    <property type="nucleotide sequence ID" value="NZ_FQTY01000007.1"/>
</dbReference>
<dbReference type="PANTHER" id="PTHR34571:SF1">
    <property type="entry name" value="(S)-UREIDOGLYCINE AMINOHYDROLASE"/>
    <property type="match status" value="1"/>
</dbReference>
<dbReference type="InterPro" id="IPR044697">
    <property type="entry name" value="UGlyAH_cupin_C"/>
</dbReference>
<evidence type="ECO:0000313" key="3">
    <source>
        <dbReference type="Proteomes" id="UP000184114"/>
    </source>
</evidence>
<dbReference type="GO" id="GO:0071522">
    <property type="term" value="F:ureidoglycine aminohydrolase activity"/>
    <property type="evidence" value="ECO:0007669"/>
    <property type="project" value="InterPro"/>
</dbReference>
<evidence type="ECO:0000313" key="2">
    <source>
        <dbReference type="EMBL" id="SHE82259.1"/>
    </source>
</evidence>
<dbReference type="InterPro" id="IPR017627">
    <property type="entry name" value="UGHY"/>
</dbReference>
<dbReference type="InterPro" id="IPR011051">
    <property type="entry name" value="RmlC_Cupin_sf"/>
</dbReference>
<keyword evidence="3" id="KW-1185">Reference proteome</keyword>
<reference evidence="3" key="1">
    <citation type="submission" date="2016-11" db="EMBL/GenBank/DDBJ databases">
        <authorList>
            <person name="Varghese N."/>
            <person name="Submissions S."/>
        </authorList>
    </citation>
    <scope>NUCLEOTIDE SEQUENCE [LARGE SCALE GENOMIC DNA]</scope>
    <source>
        <strain evidence="3">DSM 18095</strain>
    </source>
</reference>
<dbReference type="PANTHER" id="PTHR34571">
    <property type="entry name" value="(S)-UREIDOGLYCINE AMINOHYDROLASE"/>
    <property type="match status" value="1"/>
</dbReference>
<dbReference type="CDD" id="cd02212">
    <property type="entry name" value="cupin_UGlyAH_C"/>
    <property type="match status" value="1"/>
</dbReference>
<dbReference type="InterPro" id="IPR013096">
    <property type="entry name" value="Cupin_2"/>
</dbReference>
<dbReference type="AlphaFoldDB" id="A0A1M4WLX7"/>
<feature type="domain" description="Cupin type-2" evidence="1">
    <location>
        <begin position="177"/>
        <end position="240"/>
    </location>
</feature>
<dbReference type="Gene3D" id="2.60.120.10">
    <property type="entry name" value="Jelly Rolls"/>
    <property type="match status" value="2"/>
</dbReference>
<dbReference type="CDD" id="cd02211">
    <property type="entry name" value="cupin_UGlyAH_N"/>
    <property type="match status" value="1"/>
</dbReference>
<dbReference type="Proteomes" id="UP000184114">
    <property type="component" value="Unassembled WGS sequence"/>
</dbReference>
<accession>A0A1M4WLX7</accession>
<dbReference type="NCBIfam" id="TIGR03214">
    <property type="entry name" value="ura-cupin"/>
    <property type="match status" value="1"/>
</dbReference>
<dbReference type="InterPro" id="IPR044704">
    <property type="entry name" value="UGlyAH_cupin_N"/>
</dbReference>
<proteinExistence type="predicted"/>
<dbReference type="Pfam" id="PF07883">
    <property type="entry name" value="Cupin_2"/>
    <property type="match status" value="1"/>
</dbReference>
<dbReference type="InterPro" id="IPR014710">
    <property type="entry name" value="RmlC-like_jellyroll"/>
</dbReference>
<dbReference type="EMBL" id="FQTY01000007">
    <property type="protein sequence ID" value="SHE82259.1"/>
    <property type="molecule type" value="Genomic_DNA"/>
</dbReference>
<name>A0A1M4WLX7_9FIRM</name>
<sequence>MGYRNDLLSSRSIIRHGSYALITPEGLVNNIIPHFEKCTISVVASPKLGASFVQYLVEMEAGGRNTKGFGGNGIETFLYVVKGSLDVLIDGTKYELTEEGYIFCPPSLSMIIENNSNESAKFVLYKQRYVPVEGIKEPWVVCNNVKNLEVVNYDDMEDVTIVDFLPKDMSFDMNFHILTFQPGGSHPFIETHVQEHGAYLLTGEGMYNLDNNWVSVKKGDFIWMGPFVQQATYAIGYEPFSYVYSKDCNRDPEI</sequence>
<gene>
    <name evidence="2" type="ORF">SAMN02745784_01926</name>
</gene>